<feature type="region of interest" description="Disordered" evidence="1">
    <location>
        <begin position="300"/>
        <end position="349"/>
    </location>
</feature>
<comment type="caution">
    <text evidence="2">The sequence shown here is derived from an EMBL/GenBank/DDBJ whole genome shotgun (WGS) entry which is preliminary data.</text>
</comment>
<sequence length="349" mass="39775">MERPESPESPEEPSKEPPSLASMSINQITRIYCRERLIVNPLYWTSRQLELLQCSFTDPVPAPIPTRFEFTGERAGKRAIATMRYRWDSVGRDWGILDLVQFDGGPLQSERNSLRFRYGRLYKTLQYTTTFRARLEGGEKADSPAIAAYLNHTLFRDYREDKFYPHSHPRRGKNIAFSLYRLRLKKVTPSNCLFEPYVVAIMIAIAQEQQRATLKQQGPQLSDKSTFSAKLLSSSEDKDYLHLYTADFPSSFLDKLKYPSIPPPCPTPPISIQILAIPFKPYKSLRDRILALLLPSRYGEQNGGHDVEKNKVPSESRRLIDQGVDNTTPTAQDSEDSTSTDATMLSSTV</sequence>
<accession>A0A8K0WLH9</accession>
<dbReference type="AlphaFoldDB" id="A0A8K0WLH9"/>
<protein>
    <submittedName>
        <fullName evidence="2">Uncharacterized protein</fullName>
    </submittedName>
</protein>
<gene>
    <name evidence="2" type="ORF">B0I35DRAFT_441465</name>
</gene>
<feature type="compositionally biased region" description="Polar residues" evidence="1">
    <location>
        <begin position="339"/>
        <end position="349"/>
    </location>
</feature>
<keyword evidence="3" id="KW-1185">Reference proteome</keyword>
<reference evidence="2" key="1">
    <citation type="journal article" date="2021" name="Nat. Commun.">
        <title>Genetic determinants of endophytism in the Arabidopsis root mycobiome.</title>
        <authorList>
            <person name="Mesny F."/>
            <person name="Miyauchi S."/>
            <person name="Thiergart T."/>
            <person name="Pickel B."/>
            <person name="Atanasova L."/>
            <person name="Karlsson M."/>
            <person name="Huettel B."/>
            <person name="Barry K.W."/>
            <person name="Haridas S."/>
            <person name="Chen C."/>
            <person name="Bauer D."/>
            <person name="Andreopoulos W."/>
            <person name="Pangilinan J."/>
            <person name="LaButti K."/>
            <person name="Riley R."/>
            <person name="Lipzen A."/>
            <person name="Clum A."/>
            <person name="Drula E."/>
            <person name="Henrissat B."/>
            <person name="Kohler A."/>
            <person name="Grigoriev I.V."/>
            <person name="Martin F.M."/>
            <person name="Hacquard S."/>
        </authorList>
    </citation>
    <scope>NUCLEOTIDE SEQUENCE</scope>
    <source>
        <strain evidence="2">MPI-CAGE-CH-0235</strain>
    </source>
</reference>
<evidence type="ECO:0000256" key="1">
    <source>
        <dbReference type="SAM" id="MobiDB-lite"/>
    </source>
</evidence>
<dbReference type="OrthoDB" id="5343483at2759"/>
<proteinExistence type="predicted"/>
<name>A0A8K0WLH9_9HYPO</name>
<evidence type="ECO:0000313" key="2">
    <source>
        <dbReference type="EMBL" id="KAH7309112.1"/>
    </source>
</evidence>
<feature type="compositionally biased region" description="Basic and acidic residues" evidence="1">
    <location>
        <begin position="303"/>
        <end position="320"/>
    </location>
</feature>
<dbReference type="EMBL" id="JAGPNK010000014">
    <property type="protein sequence ID" value="KAH7309112.1"/>
    <property type="molecule type" value="Genomic_DNA"/>
</dbReference>
<dbReference type="Proteomes" id="UP000813444">
    <property type="component" value="Unassembled WGS sequence"/>
</dbReference>
<organism evidence="2 3">
    <name type="scientific">Stachybotrys elegans</name>
    <dbReference type="NCBI Taxonomy" id="80388"/>
    <lineage>
        <taxon>Eukaryota</taxon>
        <taxon>Fungi</taxon>
        <taxon>Dikarya</taxon>
        <taxon>Ascomycota</taxon>
        <taxon>Pezizomycotina</taxon>
        <taxon>Sordariomycetes</taxon>
        <taxon>Hypocreomycetidae</taxon>
        <taxon>Hypocreales</taxon>
        <taxon>Stachybotryaceae</taxon>
        <taxon>Stachybotrys</taxon>
    </lineage>
</organism>
<feature type="region of interest" description="Disordered" evidence="1">
    <location>
        <begin position="1"/>
        <end position="20"/>
    </location>
</feature>
<evidence type="ECO:0000313" key="3">
    <source>
        <dbReference type="Proteomes" id="UP000813444"/>
    </source>
</evidence>